<dbReference type="PANTHER" id="PTHR24220:SF685">
    <property type="entry name" value="ABC TRANSPORTER RELATED"/>
    <property type="match status" value="1"/>
</dbReference>
<sequence>MSRTTQTRSISNDTRTGIACSAFNLTRLGRRGLRRRVLVDQVSVNVANARWTAIAGRPDSGAAELLRSLAGIDPVDGGRVFLAGWELSGLNDNQRRRARNLARSQFVGPQPTPVALADAVARALAAEPRLLFLDTIGGAVSQTVLASLRRACTERGVTVVLATAELPVALAADRALVLSSGRIVEDL</sequence>
<accession>A0A255HBE5</accession>
<evidence type="ECO:0000313" key="2">
    <source>
        <dbReference type="Proteomes" id="UP000216311"/>
    </source>
</evidence>
<dbReference type="SUPFAM" id="SSF52540">
    <property type="entry name" value="P-loop containing nucleoside triphosphate hydrolases"/>
    <property type="match status" value="1"/>
</dbReference>
<gene>
    <name evidence="1" type="ORF">CGZ93_02750</name>
</gene>
<dbReference type="Gene3D" id="3.40.50.300">
    <property type="entry name" value="P-loop containing nucleotide triphosphate hydrolases"/>
    <property type="match status" value="2"/>
</dbReference>
<name>A0A255HBE5_9ACTN</name>
<dbReference type="InterPro" id="IPR027417">
    <property type="entry name" value="P-loop_NTPase"/>
</dbReference>
<dbReference type="RefSeq" id="WP_094362628.1">
    <property type="nucleotide sequence ID" value="NZ_NMVQ01000002.1"/>
</dbReference>
<proteinExistence type="predicted"/>
<protein>
    <submittedName>
        <fullName evidence="1">Uncharacterized protein</fullName>
    </submittedName>
</protein>
<evidence type="ECO:0000313" key="1">
    <source>
        <dbReference type="EMBL" id="OYO24636.1"/>
    </source>
</evidence>
<dbReference type="AlphaFoldDB" id="A0A255HBE5"/>
<dbReference type="InterPro" id="IPR015854">
    <property type="entry name" value="ABC_transpr_LolD-like"/>
</dbReference>
<reference evidence="1 2" key="1">
    <citation type="submission" date="2017-07" db="EMBL/GenBank/DDBJ databases">
        <title>Draft whole genome sequences of clinical Proprionibacteriaceae strains.</title>
        <authorList>
            <person name="Bernier A.-M."/>
            <person name="Bernard K."/>
            <person name="Domingo M.-C."/>
        </authorList>
    </citation>
    <scope>NUCLEOTIDE SEQUENCE [LARGE SCALE GENOMIC DNA]</scope>
    <source>
        <strain evidence="1 2">NML 130396</strain>
    </source>
</reference>
<keyword evidence="2" id="KW-1185">Reference proteome</keyword>
<dbReference type="Proteomes" id="UP000216311">
    <property type="component" value="Unassembled WGS sequence"/>
</dbReference>
<dbReference type="GO" id="GO:0022857">
    <property type="term" value="F:transmembrane transporter activity"/>
    <property type="evidence" value="ECO:0007669"/>
    <property type="project" value="TreeGrafter"/>
</dbReference>
<dbReference type="PANTHER" id="PTHR24220">
    <property type="entry name" value="IMPORT ATP-BINDING PROTEIN"/>
    <property type="match status" value="1"/>
</dbReference>
<dbReference type="EMBL" id="NMVQ01000002">
    <property type="protein sequence ID" value="OYO24636.1"/>
    <property type="molecule type" value="Genomic_DNA"/>
</dbReference>
<comment type="caution">
    <text evidence="1">The sequence shown here is derived from an EMBL/GenBank/DDBJ whole genome shotgun (WGS) entry which is preliminary data.</text>
</comment>
<organism evidence="1 2">
    <name type="scientific">Enemella dayhoffiae</name>
    <dbReference type="NCBI Taxonomy" id="2016507"/>
    <lineage>
        <taxon>Bacteria</taxon>
        <taxon>Bacillati</taxon>
        <taxon>Actinomycetota</taxon>
        <taxon>Actinomycetes</taxon>
        <taxon>Propionibacteriales</taxon>
        <taxon>Propionibacteriaceae</taxon>
        <taxon>Enemella</taxon>
    </lineage>
</organism>
<dbReference type="GO" id="GO:0005886">
    <property type="term" value="C:plasma membrane"/>
    <property type="evidence" value="ECO:0007669"/>
    <property type="project" value="TreeGrafter"/>
</dbReference>